<keyword evidence="2" id="KW-1185">Reference proteome</keyword>
<feature type="transmembrane region" description="Helical" evidence="1">
    <location>
        <begin position="95"/>
        <end position="115"/>
    </location>
</feature>
<evidence type="ECO:0000313" key="2">
    <source>
        <dbReference type="Proteomes" id="UP000818029"/>
    </source>
</evidence>
<proteinExistence type="predicted"/>
<evidence type="ECO:0000313" key="4">
    <source>
        <dbReference type="RefSeq" id="XP_040966384.1"/>
    </source>
</evidence>
<gene>
    <name evidence="3 4" type="primary">LOC121226793</name>
</gene>
<name>A0ABM3BH41_GOSHI</name>
<keyword evidence="1" id="KW-1133">Transmembrane helix</keyword>
<dbReference type="Proteomes" id="UP000818029">
    <property type="component" value="Unplaced"/>
</dbReference>
<dbReference type="RefSeq" id="XP_040966384.1">
    <property type="nucleotide sequence ID" value="XM_041110450.1"/>
</dbReference>
<reference evidence="3 4" key="1">
    <citation type="submission" date="2025-05" db="UniProtKB">
        <authorList>
            <consortium name="RefSeq"/>
        </authorList>
    </citation>
    <scope>IDENTIFICATION</scope>
</reference>
<keyword evidence="1" id="KW-0812">Transmembrane</keyword>
<evidence type="ECO:0000256" key="1">
    <source>
        <dbReference type="SAM" id="Phobius"/>
    </source>
</evidence>
<sequence length="138" mass="16221">MNKFTVFRDLNFVAENLGVEFFKGTRFEAKLCAYLGKHGYQLPQPGLNGNNTNLDGKMKAYLIANPGHCRAINTFRRLTSDQRCKIYNKYKLKPLMVLEFLKTLSHFVSFISIFFNLTDIFFRYLFSCLSIRPWLFYC</sequence>
<dbReference type="RefSeq" id="XP_040966383.1">
    <property type="nucleotide sequence ID" value="XM_041110449.1"/>
</dbReference>
<dbReference type="GeneID" id="121226793"/>
<keyword evidence="1" id="KW-0472">Membrane</keyword>
<protein>
    <submittedName>
        <fullName evidence="3 4">Uncharacterized protein isoform X1</fullName>
    </submittedName>
</protein>
<accession>A0ABM3BH41</accession>
<evidence type="ECO:0000313" key="3">
    <source>
        <dbReference type="RefSeq" id="XP_040966383.1"/>
    </source>
</evidence>
<organism evidence="2 4">
    <name type="scientific">Gossypium hirsutum</name>
    <name type="common">Upland cotton</name>
    <name type="synonym">Gossypium mexicanum</name>
    <dbReference type="NCBI Taxonomy" id="3635"/>
    <lineage>
        <taxon>Eukaryota</taxon>
        <taxon>Viridiplantae</taxon>
        <taxon>Streptophyta</taxon>
        <taxon>Embryophyta</taxon>
        <taxon>Tracheophyta</taxon>
        <taxon>Spermatophyta</taxon>
        <taxon>Magnoliopsida</taxon>
        <taxon>eudicotyledons</taxon>
        <taxon>Gunneridae</taxon>
        <taxon>Pentapetalae</taxon>
        <taxon>rosids</taxon>
        <taxon>malvids</taxon>
        <taxon>Malvales</taxon>
        <taxon>Malvaceae</taxon>
        <taxon>Malvoideae</taxon>
        <taxon>Gossypium</taxon>
    </lineage>
</organism>